<evidence type="ECO:0000259" key="1">
    <source>
        <dbReference type="Pfam" id="PF05699"/>
    </source>
</evidence>
<keyword evidence="3" id="KW-1185">Reference proteome</keyword>
<dbReference type="InterPro" id="IPR008906">
    <property type="entry name" value="HATC_C_dom"/>
</dbReference>
<dbReference type="Proteomes" id="UP000094385">
    <property type="component" value="Unassembled WGS sequence"/>
</dbReference>
<organism evidence="2 3">
    <name type="scientific">Lipomyces starkeyi NRRL Y-11557</name>
    <dbReference type="NCBI Taxonomy" id="675824"/>
    <lineage>
        <taxon>Eukaryota</taxon>
        <taxon>Fungi</taxon>
        <taxon>Dikarya</taxon>
        <taxon>Ascomycota</taxon>
        <taxon>Saccharomycotina</taxon>
        <taxon>Lipomycetes</taxon>
        <taxon>Lipomycetales</taxon>
        <taxon>Lipomycetaceae</taxon>
        <taxon>Lipomyces</taxon>
    </lineage>
</organism>
<feature type="non-terminal residue" evidence="2">
    <location>
        <position position="149"/>
    </location>
</feature>
<dbReference type="GO" id="GO:0046983">
    <property type="term" value="F:protein dimerization activity"/>
    <property type="evidence" value="ECO:0007669"/>
    <property type="project" value="InterPro"/>
</dbReference>
<feature type="domain" description="HAT C-terminal dimerisation" evidence="1">
    <location>
        <begin position="61"/>
        <end position="94"/>
    </location>
</feature>
<name>A0A1E3PX59_LIPST</name>
<dbReference type="AlphaFoldDB" id="A0A1E3PX59"/>
<dbReference type="Pfam" id="PF05699">
    <property type="entry name" value="Dimer_Tnp_hAT"/>
    <property type="match status" value="1"/>
</dbReference>
<gene>
    <name evidence="2" type="ORF">LIPSTDRAFT_76246</name>
</gene>
<dbReference type="InterPro" id="IPR012337">
    <property type="entry name" value="RNaseH-like_sf"/>
</dbReference>
<proteinExistence type="predicted"/>
<sequence>MISDDEQDAKRQKNYYNAFEEHCEQIRVDSNQAGGLDDDPFADDEFEHWQATHRNDDKFVRDPIAYWHEKRFQYPRLSRMALDFLTIQSMSAEWQMVVPQRSSLHARTIGMCQVLRSWFRANITNELNPLFLSIMEEKRQLERMHLNDD</sequence>
<dbReference type="OrthoDB" id="5099370at2759"/>
<dbReference type="SUPFAM" id="SSF53098">
    <property type="entry name" value="Ribonuclease H-like"/>
    <property type="match status" value="1"/>
</dbReference>
<reference evidence="2 3" key="1">
    <citation type="journal article" date="2016" name="Proc. Natl. Acad. Sci. U.S.A.">
        <title>Comparative genomics of biotechnologically important yeasts.</title>
        <authorList>
            <person name="Riley R."/>
            <person name="Haridas S."/>
            <person name="Wolfe K.H."/>
            <person name="Lopes M.R."/>
            <person name="Hittinger C.T."/>
            <person name="Goeker M."/>
            <person name="Salamov A.A."/>
            <person name="Wisecaver J.H."/>
            <person name="Long T.M."/>
            <person name="Calvey C.H."/>
            <person name="Aerts A.L."/>
            <person name="Barry K.W."/>
            <person name="Choi C."/>
            <person name="Clum A."/>
            <person name="Coughlan A.Y."/>
            <person name="Deshpande S."/>
            <person name="Douglass A.P."/>
            <person name="Hanson S.J."/>
            <person name="Klenk H.-P."/>
            <person name="LaButti K.M."/>
            <person name="Lapidus A."/>
            <person name="Lindquist E.A."/>
            <person name="Lipzen A.M."/>
            <person name="Meier-Kolthoff J.P."/>
            <person name="Ohm R.A."/>
            <person name="Otillar R.P."/>
            <person name="Pangilinan J.L."/>
            <person name="Peng Y."/>
            <person name="Rokas A."/>
            <person name="Rosa C.A."/>
            <person name="Scheuner C."/>
            <person name="Sibirny A.A."/>
            <person name="Slot J.C."/>
            <person name="Stielow J.B."/>
            <person name="Sun H."/>
            <person name="Kurtzman C.P."/>
            <person name="Blackwell M."/>
            <person name="Grigoriev I.V."/>
            <person name="Jeffries T.W."/>
        </authorList>
    </citation>
    <scope>NUCLEOTIDE SEQUENCE [LARGE SCALE GENOMIC DNA]</scope>
    <source>
        <strain evidence="2 3">NRRL Y-11557</strain>
    </source>
</reference>
<accession>A0A1E3PX59</accession>
<dbReference type="EMBL" id="KV454304">
    <property type="protein sequence ID" value="ODQ69407.1"/>
    <property type="molecule type" value="Genomic_DNA"/>
</dbReference>
<evidence type="ECO:0000313" key="3">
    <source>
        <dbReference type="Proteomes" id="UP000094385"/>
    </source>
</evidence>
<protein>
    <recommendedName>
        <fullName evidence="1">HAT C-terminal dimerisation domain-containing protein</fullName>
    </recommendedName>
</protein>
<dbReference type="STRING" id="675824.A0A1E3PX59"/>
<evidence type="ECO:0000313" key="2">
    <source>
        <dbReference type="EMBL" id="ODQ69407.1"/>
    </source>
</evidence>